<name>A0A232LRA7_9EURO</name>
<dbReference type="Proteomes" id="UP000243515">
    <property type="component" value="Unassembled WGS sequence"/>
</dbReference>
<feature type="non-terminal residue" evidence="1">
    <location>
        <position position="37"/>
    </location>
</feature>
<evidence type="ECO:0000313" key="2">
    <source>
        <dbReference type="Proteomes" id="UP000243515"/>
    </source>
</evidence>
<feature type="non-terminal residue" evidence="1">
    <location>
        <position position="1"/>
    </location>
</feature>
<evidence type="ECO:0000313" key="1">
    <source>
        <dbReference type="EMBL" id="OXV06624.1"/>
    </source>
</evidence>
<sequence>KDITDSESYRKWFDLYTSTIKKYGILPGDQYNMGEKG</sequence>
<accession>A0A232LRA7</accession>
<dbReference type="AlphaFoldDB" id="A0A232LRA7"/>
<dbReference type="EMBL" id="NPHW01005580">
    <property type="protein sequence ID" value="OXV06624.1"/>
    <property type="molecule type" value="Genomic_DNA"/>
</dbReference>
<keyword evidence="2" id="KW-1185">Reference proteome</keyword>
<protein>
    <submittedName>
        <fullName evidence="1">Uncharacterized protein</fullName>
    </submittedName>
</protein>
<proteinExistence type="predicted"/>
<comment type="caution">
    <text evidence="1">The sequence shown here is derived from an EMBL/GenBank/DDBJ whole genome shotgun (WGS) entry which is preliminary data.</text>
</comment>
<reference evidence="1 2" key="1">
    <citation type="journal article" date="2015" name="Environ. Microbiol.">
        <title>Metagenome sequence of Elaphomyces granulatus from sporocarp tissue reveals Ascomycota ectomycorrhizal fingerprints of genome expansion and a Proteobacteria-rich microbiome.</title>
        <authorList>
            <person name="Quandt C.A."/>
            <person name="Kohler A."/>
            <person name="Hesse C.N."/>
            <person name="Sharpton T.J."/>
            <person name="Martin F."/>
            <person name="Spatafora J.W."/>
        </authorList>
    </citation>
    <scope>NUCLEOTIDE SEQUENCE [LARGE SCALE GENOMIC DNA]</scope>
    <source>
        <strain evidence="1 2">OSC145934</strain>
    </source>
</reference>
<organism evidence="1 2">
    <name type="scientific">Elaphomyces granulatus</name>
    <dbReference type="NCBI Taxonomy" id="519963"/>
    <lineage>
        <taxon>Eukaryota</taxon>
        <taxon>Fungi</taxon>
        <taxon>Dikarya</taxon>
        <taxon>Ascomycota</taxon>
        <taxon>Pezizomycotina</taxon>
        <taxon>Eurotiomycetes</taxon>
        <taxon>Eurotiomycetidae</taxon>
        <taxon>Eurotiales</taxon>
        <taxon>Elaphomycetaceae</taxon>
        <taxon>Elaphomyces</taxon>
    </lineage>
</organism>
<gene>
    <name evidence="1" type="ORF">Egran_05609</name>
</gene>